<protein>
    <submittedName>
        <fullName evidence="7">Amino acid/amide ABC transporter ATP-binding protein 2 (HAAT family)</fullName>
    </submittedName>
</protein>
<dbReference type="InterPro" id="IPR052156">
    <property type="entry name" value="BCAA_Transport_ATP-bd_LivF"/>
</dbReference>
<gene>
    <name evidence="7" type="ORF">DFR67_12434</name>
</gene>
<dbReference type="GO" id="GO:0016887">
    <property type="term" value="F:ATP hydrolysis activity"/>
    <property type="evidence" value="ECO:0007669"/>
    <property type="project" value="InterPro"/>
</dbReference>
<keyword evidence="2" id="KW-0813">Transport</keyword>
<evidence type="ECO:0000256" key="3">
    <source>
        <dbReference type="ARBA" id="ARBA00022741"/>
    </source>
</evidence>
<dbReference type="InterPro" id="IPR027417">
    <property type="entry name" value="P-loop_NTPase"/>
</dbReference>
<sequence length="249" mass="25941">MSALVCAGLEAGYFKRSPCVRNVDLTLDAGEVVCLLGPNGAGKTTLLLTLAGLLTSSAGSVTVGDSAVKSGSPRAAVRSGLVLVPDDRALFRGLSVRKNLQLATHGRTRGKQALGEVLEYFPALAARLKVDAGQLSGGEQQMLAIGRALIQQPKVLLIDELSMGLAPVVVESILPILRTVAEQRGTAVVLVEQHVHLALEVADRAVILVHGEIALEEAAAVLRRDPSLVEGAYLGARKLNSTSGSSTDL</sequence>
<evidence type="ECO:0000256" key="4">
    <source>
        <dbReference type="ARBA" id="ARBA00022840"/>
    </source>
</evidence>
<dbReference type="PROSITE" id="PS00211">
    <property type="entry name" value="ABC_TRANSPORTER_1"/>
    <property type="match status" value="1"/>
</dbReference>
<comment type="caution">
    <text evidence="7">The sequence shown here is derived from an EMBL/GenBank/DDBJ whole genome shotgun (WGS) entry which is preliminary data.</text>
</comment>
<dbReference type="GO" id="GO:0015658">
    <property type="term" value="F:branched-chain amino acid transmembrane transporter activity"/>
    <property type="evidence" value="ECO:0007669"/>
    <property type="project" value="TreeGrafter"/>
</dbReference>
<evidence type="ECO:0000259" key="6">
    <source>
        <dbReference type="PROSITE" id="PS50893"/>
    </source>
</evidence>
<dbReference type="InterPro" id="IPR003439">
    <property type="entry name" value="ABC_transporter-like_ATP-bd"/>
</dbReference>
<evidence type="ECO:0000256" key="5">
    <source>
        <dbReference type="ARBA" id="ARBA00022970"/>
    </source>
</evidence>
<feature type="domain" description="ABC transporter" evidence="6">
    <location>
        <begin position="4"/>
        <end position="235"/>
    </location>
</feature>
<dbReference type="GO" id="GO:0015807">
    <property type="term" value="P:L-amino acid transport"/>
    <property type="evidence" value="ECO:0007669"/>
    <property type="project" value="TreeGrafter"/>
</dbReference>
<keyword evidence="3" id="KW-0547">Nucleotide-binding</keyword>
<dbReference type="GO" id="GO:0005524">
    <property type="term" value="F:ATP binding"/>
    <property type="evidence" value="ECO:0007669"/>
    <property type="project" value="UniProtKB-KW"/>
</dbReference>
<dbReference type="SUPFAM" id="SSF52540">
    <property type="entry name" value="P-loop containing nucleoside triphosphate hydrolases"/>
    <property type="match status" value="1"/>
</dbReference>
<dbReference type="Proteomes" id="UP000247591">
    <property type="component" value="Unassembled WGS sequence"/>
</dbReference>
<dbReference type="PANTHER" id="PTHR43820:SF4">
    <property type="entry name" value="HIGH-AFFINITY BRANCHED-CHAIN AMINO ACID TRANSPORT ATP-BINDING PROTEIN LIVF"/>
    <property type="match status" value="1"/>
</dbReference>
<proteinExistence type="inferred from homology"/>
<dbReference type="Pfam" id="PF00005">
    <property type="entry name" value="ABC_tran"/>
    <property type="match status" value="1"/>
</dbReference>
<comment type="similarity">
    <text evidence="1">Belongs to the ABC transporter superfamily.</text>
</comment>
<evidence type="ECO:0000256" key="2">
    <source>
        <dbReference type="ARBA" id="ARBA00022448"/>
    </source>
</evidence>
<dbReference type="RefSeq" id="WP_110472619.1">
    <property type="nucleotide sequence ID" value="NZ_QJSP01000024.1"/>
</dbReference>
<reference evidence="7 8" key="1">
    <citation type="submission" date="2018-06" db="EMBL/GenBank/DDBJ databases">
        <title>Genomic Encyclopedia of Type Strains, Phase IV (KMG-IV): sequencing the most valuable type-strain genomes for metagenomic binning, comparative biology and taxonomic classification.</title>
        <authorList>
            <person name="Goeker M."/>
        </authorList>
    </citation>
    <scope>NUCLEOTIDE SEQUENCE [LARGE SCALE GENOMIC DNA]</scope>
    <source>
        <strain evidence="7 8">DSM 45521</strain>
    </source>
</reference>
<dbReference type="EMBL" id="QJSP01000024">
    <property type="protein sequence ID" value="PYE12194.1"/>
    <property type="molecule type" value="Genomic_DNA"/>
</dbReference>
<keyword evidence="4 7" id="KW-0067">ATP-binding</keyword>
<name>A0A318RB10_WILLI</name>
<dbReference type="InterPro" id="IPR017871">
    <property type="entry name" value="ABC_transporter-like_CS"/>
</dbReference>
<dbReference type="OrthoDB" id="9776369at2"/>
<keyword evidence="5" id="KW-0029">Amino-acid transport</keyword>
<dbReference type="Gene3D" id="3.40.50.300">
    <property type="entry name" value="P-loop containing nucleotide triphosphate hydrolases"/>
    <property type="match status" value="1"/>
</dbReference>
<dbReference type="AlphaFoldDB" id="A0A318RB10"/>
<evidence type="ECO:0000313" key="7">
    <source>
        <dbReference type="EMBL" id="PYE12194.1"/>
    </source>
</evidence>
<evidence type="ECO:0000313" key="8">
    <source>
        <dbReference type="Proteomes" id="UP000247591"/>
    </source>
</evidence>
<dbReference type="InterPro" id="IPR003593">
    <property type="entry name" value="AAA+_ATPase"/>
</dbReference>
<keyword evidence="8" id="KW-1185">Reference proteome</keyword>
<evidence type="ECO:0000256" key="1">
    <source>
        <dbReference type="ARBA" id="ARBA00005417"/>
    </source>
</evidence>
<organism evidence="7 8">
    <name type="scientific">Williamsia limnetica</name>
    <dbReference type="NCBI Taxonomy" id="882452"/>
    <lineage>
        <taxon>Bacteria</taxon>
        <taxon>Bacillati</taxon>
        <taxon>Actinomycetota</taxon>
        <taxon>Actinomycetes</taxon>
        <taxon>Mycobacteriales</taxon>
        <taxon>Nocardiaceae</taxon>
        <taxon>Williamsia</taxon>
    </lineage>
</organism>
<accession>A0A318RB10</accession>
<dbReference type="PANTHER" id="PTHR43820">
    <property type="entry name" value="HIGH-AFFINITY BRANCHED-CHAIN AMINO ACID TRANSPORT ATP-BINDING PROTEIN LIVF"/>
    <property type="match status" value="1"/>
</dbReference>
<dbReference type="SMART" id="SM00382">
    <property type="entry name" value="AAA"/>
    <property type="match status" value="1"/>
</dbReference>
<dbReference type="PROSITE" id="PS50893">
    <property type="entry name" value="ABC_TRANSPORTER_2"/>
    <property type="match status" value="1"/>
</dbReference>